<keyword evidence="1" id="KW-0812">Transmembrane</keyword>
<feature type="transmembrane region" description="Helical" evidence="1">
    <location>
        <begin position="41"/>
        <end position="58"/>
    </location>
</feature>
<evidence type="ECO:0000313" key="3">
    <source>
        <dbReference type="Proteomes" id="UP000024635"/>
    </source>
</evidence>
<dbReference type="AlphaFoldDB" id="A0A016SXQ6"/>
<accession>A0A016SXQ6</accession>
<organism evidence="2 3">
    <name type="scientific">Ancylostoma ceylanicum</name>
    <dbReference type="NCBI Taxonomy" id="53326"/>
    <lineage>
        <taxon>Eukaryota</taxon>
        <taxon>Metazoa</taxon>
        <taxon>Ecdysozoa</taxon>
        <taxon>Nematoda</taxon>
        <taxon>Chromadorea</taxon>
        <taxon>Rhabditida</taxon>
        <taxon>Rhabditina</taxon>
        <taxon>Rhabditomorpha</taxon>
        <taxon>Strongyloidea</taxon>
        <taxon>Ancylostomatidae</taxon>
        <taxon>Ancylostomatinae</taxon>
        <taxon>Ancylostoma</taxon>
    </lineage>
</organism>
<evidence type="ECO:0000313" key="2">
    <source>
        <dbReference type="EMBL" id="EYB95151.1"/>
    </source>
</evidence>
<proteinExistence type="predicted"/>
<sequence length="74" mass="8883">MLICFLQVSYLGLINDRLFGLYQTTYMDSQGKRKMDESGRCAVYFLLFSSLFLGVDFFKQLERNSVYRWLCMRR</sequence>
<dbReference type="Proteomes" id="UP000024635">
    <property type="component" value="Unassembled WGS sequence"/>
</dbReference>
<comment type="caution">
    <text evidence="2">The sequence shown here is derived from an EMBL/GenBank/DDBJ whole genome shotgun (WGS) entry which is preliminary data.</text>
</comment>
<gene>
    <name evidence="2" type="primary">Acey_s0163.g3486</name>
    <name evidence="2" type="ORF">Y032_0163g3486</name>
</gene>
<evidence type="ECO:0000256" key="1">
    <source>
        <dbReference type="SAM" id="Phobius"/>
    </source>
</evidence>
<reference evidence="3" key="1">
    <citation type="journal article" date="2015" name="Nat. Genet.">
        <title>The genome and transcriptome of the zoonotic hookworm Ancylostoma ceylanicum identify infection-specific gene families.</title>
        <authorList>
            <person name="Schwarz E.M."/>
            <person name="Hu Y."/>
            <person name="Antoshechkin I."/>
            <person name="Miller M.M."/>
            <person name="Sternberg P.W."/>
            <person name="Aroian R.V."/>
        </authorList>
    </citation>
    <scope>NUCLEOTIDE SEQUENCE</scope>
    <source>
        <strain evidence="3">HY135</strain>
    </source>
</reference>
<name>A0A016SXQ6_9BILA</name>
<keyword evidence="3" id="KW-1185">Reference proteome</keyword>
<dbReference type="EMBL" id="JARK01001499">
    <property type="protein sequence ID" value="EYB95151.1"/>
    <property type="molecule type" value="Genomic_DNA"/>
</dbReference>
<protein>
    <submittedName>
        <fullName evidence="2">Uncharacterized protein</fullName>
    </submittedName>
</protein>
<keyword evidence="1" id="KW-1133">Transmembrane helix</keyword>
<keyword evidence="1" id="KW-0472">Membrane</keyword>